<keyword evidence="4" id="KW-0472">Membrane</keyword>
<dbReference type="GO" id="GO:0008528">
    <property type="term" value="F:G protein-coupled peptide receptor activity"/>
    <property type="evidence" value="ECO:0007669"/>
    <property type="project" value="InterPro"/>
</dbReference>
<dbReference type="InterPro" id="IPR019427">
    <property type="entry name" value="7TM_GPCR_serpentine_rcpt_Srw"/>
</dbReference>
<name>A0A8J1UA88_OWEFU</name>
<dbReference type="EMBL" id="CAIIXF020000001">
    <property type="protein sequence ID" value="CAH1773188.1"/>
    <property type="molecule type" value="Genomic_DNA"/>
</dbReference>
<sequence length="294" mass="33995">MEASEFNEQHICYGIIMNIIIVLGTIGNILAIIVWLQPGLRNTTTATYLTALSIADLCVLWTAIFRYETFSIFWTRWDYFMYEVTNKPYIDVYLEPFHWIALGTTSMLTVALTVERFLAVKFPMKIKPFCNKSVTFFIIILILITALALTIPNFFDYKIISLKPPFLNQTINIIDATDFKETSHYTCFFHSYIIPIFWYLIPWVCLAVCNALLIHHVRMSARRINAVAVHDFVNMNPHRHLTRLLIAITITYMVCNLPLCVIVIIHVKKETENDVCEPGSESPWGPDDPYQVAR</sequence>
<evidence type="ECO:0000256" key="2">
    <source>
        <dbReference type="ARBA" id="ARBA00022692"/>
    </source>
</evidence>
<dbReference type="GO" id="GO:0016020">
    <property type="term" value="C:membrane"/>
    <property type="evidence" value="ECO:0007669"/>
    <property type="project" value="UniProtKB-SubCell"/>
</dbReference>
<dbReference type="Gene3D" id="1.20.1070.10">
    <property type="entry name" value="Rhodopsin 7-helix transmembrane proteins"/>
    <property type="match status" value="1"/>
</dbReference>
<evidence type="ECO:0000313" key="6">
    <source>
        <dbReference type="Proteomes" id="UP000749559"/>
    </source>
</evidence>
<keyword evidence="6" id="KW-1185">Reference proteome</keyword>
<dbReference type="PROSITE" id="PS50262">
    <property type="entry name" value="G_PROTEIN_RECEP_F1_2"/>
    <property type="match status" value="1"/>
</dbReference>
<keyword evidence="2" id="KW-0812">Transmembrane</keyword>
<dbReference type="AlphaFoldDB" id="A0A8J1UA88"/>
<organism evidence="5 6">
    <name type="scientific">Owenia fusiformis</name>
    <name type="common">Polychaete worm</name>
    <dbReference type="NCBI Taxonomy" id="6347"/>
    <lineage>
        <taxon>Eukaryota</taxon>
        <taxon>Metazoa</taxon>
        <taxon>Spiralia</taxon>
        <taxon>Lophotrochozoa</taxon>
        <taxon>Annelida</taxon>
        <taxon>Polychaeta</taxon>
        <taxon>Sedentaria</taxon>
        <taxon>Canalipalpata</taxon>
        <taxon>Sabellida</taxon>
        <taxon>Oweniida</taxon>
        <taxon>Oweniidae</taxon>
        <taxon>Owenia</taxon>
    </lineage>
</organism>
<dbReference type="InterPro" id="IPR017452">
    <property type="entry name" value="GPCR_Rhodpsn_7TM"/>
</dbReference>
<accession>A0A8J1UA88</accession>
<evidence type="ECO:0000256" key="4">
    <source>
        <dbReference type="ARBA" id="ARBA00023136"/>
    </source>
</evidence>
<feature type="non-terminal residue" evidence="5">
    <location>
        <position position="294"/>
    </location>
</feature>
<evidence type="ECO:0000256" key="3">
    <source>
        <dbReference type="ARBA" id="ARBA00022989"/>
    </source>
</evidence>
<dbReference type="Proteomes" id="UP000749559">
    <property type="component" value="Unassembled WGS sequence"/>
</dbReference>
<dbReference type="PANTHER" id="PTHR46641">
    <property type="entry name" value="FMRFAMIDE RECEPTOR-RELATED"/>
    <property type="match status" value="1"/>
</dbReference>
<evidence type="ECO:0000313" key="5">
    <source>
        <dbReference type="EMBL" id="CAH1773188.1"/>
    </source>
</evidence>
<comment type="caution">
    <text evidence="5">The sequence shown here is derived from an EMBL/GenBank/DDBJ whole genome shotgun (WGS) entry which is preliminary data.</text>
</comment>
<dbReference type="PRINTS" id="PR00237">
    <property type="entry name" value="GPCRRHODOPSN"/>
</dbReference>
<dbReference type="SUPFAM" id="SSF81321">
    <property type="entry name" value="Family A G protein-coupled receptor-like"/>
    <property type="match status" value="1"/>
</dbReference>
<keyword evidence="3" id="KW-1133">Transmembrane helix</keyword>
<reference evidence="5" key="1">
    <citation type="submission" date="2022-03" db="EMBL/GenBank/DDBJ databases">
        <authorList>
            <person name="Martin C."/>
        </authorList>
    </citation>
    <scope>NUCLEOTIDE SEQUENCE</scope>
</reference>
<dbReference type="Pfam" id="PF10324">
    <property type="entry name" value="7TM_GPCR_Srw"/>
    <property type="match status" value="1"/>
</dbReference>
<dbReference type="InterPro" id="IPR052954">
    <property type="entry name" value="GPCR-Ligand_Int"/>
</dbReference>
<dbReference type="PANTHER" id="PTHR46641:SF2">
    <property type="entry name" value="FMRFAMIDE RECEPTOR"/>
    <property type="match status" value="1"/>
</dbReference>
<evidence type="ECO:0000256" key="1">
    <source>
        <dbReference type="ARBA" id="ARBA00004370"/>
    </source>
</evidence>
<gene>
    <name evidence="5" type="ORF">OFUS_LOCUS821</name>
</gene>
<comment type="subcellular location">
    <subcellularLocation>
        <location evidence="1">Membrane</location>
    </subcellularLocation>
</comment>
<proteinExistence type="predicted"/>
<dbReference type="InterPro" id="IPR000276">
    <property type="entry name" value="GPCR_Rhodpsn"/>
</dbReference>
<protein>
    <submittedName>
        <fullName evidence="5">Uncharacterized protein</fullName>
    </submittedName>
</protein>
<dbReference type="OrthoDB" id="6122841at2759"/>